<dbReference type="InterPro" id="IPR040676">
    <property type="entry name" value="DUF5641"/>
</dbReference>
<sequence>MYSDCGTTFIGTDAALKKIFIQCSQEHQRIAQVLQLDGTRWEFNPPGAPHMGGKWEAVVKSVKFHLRRTIGETLFTTEELTTLLTQIEAILNSRPLEPLSDDPEDVSALTPGHFLIDSPLTTIPKPSLIDLATSRLYRWQLIQQRVQHFWAQWSAHYLQRQQARSKWHHPNNNIEVGSIVLLIDKRSPPCKWPHSPE</sequence>
<dbReference type="PROSITE" id="PS50994">
    <property type="entry name" value="INTEGRASE"/>
    <property type="match status" value="1"/>
</dbReference>
<dbReference type="InterPro" id="IPR036397">
    <property type="entry name" value="RNaseH_sf"/>
</dbReference>
<dbReference type="PANTHER" id="PTHR47331">
    <property type="entry name" value="PHD-TYPE DOMAIN-CONTAINING PROTEIN"/>
    <property type="match status" value="1"/>
</dbReference>
<evidence type="ECO:0000313" key="3">
    <source>
        <dbReference type="RefSeq" id="XP_024872456.1"/>
    </source>
</evidence>
<organism evidence="2 3">
    <name type="scientific">Temnothorax curvispinosus</name>
    <dbReference type="NCBI Taxonomy" id="300111"/>
    <lineage>
        <taxon>Eukaryota</taxon>
        <taxon>Metazoa</taxon>
        <taxon>Ecdysozoa</taxon>
        <taxon>Arthropoda</taxon>
        <taxon>Hexapoda</taxon>
        <taxon>Insecta</taxon>
        <taxon>Pterygota</taxon>
        <taxon>Neoptera</taxon>
        <taxon>Endopterygota</taxon>
        <taxon>Hymenoptera</taxon>
        <taxon>Apocrita</taxon>
        <taxon>Aculeata</taxon>
        <taxon>Formicoidea</taxon>
        <taxon>Formicidae</taxon>
        <taxon>Myrmicinae</taxon>
        <taxon>Temnothorax</taxon>
    </lineage>
</organism>
<evidence type="ECO:0000313" key="2">
    <source>
        <dbReference type="Proteomes" id="UP000504618"/>
    </source>
</evidence>
<dbReference type="OrthoDB" id="5984724at2759"/>
<dbReference type="InterPro" id="IPR012337">
    <property type="entry name" value="RNaseH-like_sf"/>
</dbReference>
<proteinExistence type="predicted"/>
<name>A0A6J1PT72_9HYME</name>
<dbReference type="Pfam" id="PF18701">
    <property type="entry name" value="DUF5641"/>
    <property type="match status" value="1"/>
</dbReference>
<reference evidence="3" key="1">
    <citation type="submission" date="2025-08" db="UniProtKB">
        <authorList>
            <consortium name="RefSeq"/>
        </authorList>
    </citation>
    <scope>IDENTIFICATION</scope>
    <source>
        <tissue evidence="3">Whole body</tissue>
    </source>
</reference>
<gene>
    <name evidence="3" type="primary">LOC112455015</name>
</gene>
<accession>A0A6J1PT72</accession>
<dbReference type="GO" id="GO:0003676">
    <property type="term" value="F:nucleic acid binding"/>
    <property type="evidence" value="ECO:0007669"/>
    <property type="project" value="InterPro"/>
</dbReference>
<evidence type="ECO:0000259" key="1">
    <source>
        <dbReference type="PROSITE" id="PS50994"/>
    </source>
</evidence>
<dbReference type="Proteomes" id="UP000504618">
    <property type="component" value="Unplaced"/>
</dbReference>
<dbReference type="RefSeq" id="XP_024872456.1">
    <property type="nucleotide sequence ID" value="XM_025016688.1"/>
</dbReference>
<dbReference type="SUPFAM" id="SSF53098">
    <property type="entry name" value="Ribonuclease H-like"/>
    <property type="match status" value="1"/>
</dbReference>
<protein>
    <submittedName>
        <fullName evidence="3">Uncharacterized protein LOC112455015</fullName>
    </submittedName>
</protein>
<dbReference type="GeneID" id="112455015"/>
<keyword evidence="2" id="KW-1185">Reference proteome</keyword>
<dbReference type="InterPro" id="IPR001584">
    <property type="entry name" value="Integrase_cat-core"/>
</dbReference>
<feature type="domain" description="Integrase catalytic" evidence="1">
    <location>
        <begin position="1"/>
        <end position="119"/>
    </location>
</feature>
<dbReference type="AlphaFoldDB" id="A0A6J1PT72"/>
<dbReference type="Gene3D" id="3.30.420.10">
    <property type="entry name" value="Ribonuclease H-like superfamily/Ribonuclease H"/>
    <property type="match status" value="1"/>
</dbReference>
<dbReference type="GO" id="GO:0015074">
    <property type="term" value="P:DNA integration"/>
    <property type="evidence" value="ECO:0007669"/>
    <property type="project" value="InterPro"/>
</dbReference>